<dbReference type="Proteomes" id="UP000244005">
    <property type="component" value="Unassembled WGS sequence"/>
</dbReference>
<dbReference type="Pfam" id="PF08477">
    <property type="entry name" value="Roc"/>
    <property type="match status" value="1"/>
</dbReference>
<evidence type="ECO:0000256" key="9">
    <source>
        <dbReference type="ARBA" id="ARBA00047639"/>
    </source>
</evidence>
<dbReference type="InterPro" id="IPR006195">
    <property type="entry name" value="aa-tRNA-synth_II"/>
</dbReference>
<dbReference type="GO" id="GO:0004821">
    <property type="term" value="F:histidine-tRNA ligase activity"/>
    <property type="evidence" value="ECO:0000318"/>
    <property type="project" value="GO_Central"/>
</dbReference>
<feature type="signal peptide" evidence="11">
    <location>
        <begin position="1"/>
        <end position="31"/>
    </location>
</feature>
<evidence type="ECO:0000256" key="3">
    <source>
        <dbReference type="ARBA" id="ARBA00022598"/>
    </source>
</evidence>
<dbReference type="SUPFAM" id="SSF52047">
    <property type="entry name" value="RNI-like"/>
    <property type="match status" value="1"/>
</dbReference>
<dbReference type="OrthoDB" id="537968at2759"/>
<keyword evidence="3" id="KW-0436">Ligase</keyword>
<name>A0A2R6XNQ0_MARPO</name>
<dbReference type="InterPro" id="IPR045864">
    <property type="entry name" value="aa-tRNA-synth_II/BPL/LPL"/>
</dbReference>
<dbReference type="Gene3D" id="3.80.10.10">
    <property type="entry name" value="Ribonuclease Inhibitor"/>
    <property type="match status" value="1"/>
</dbReference>
<dbReference type="InterPro" id="IPR004516">
    <property type="entry name" value="HisRS/HisZ"/>
</dbReference>
<keyword evidence="14" id="KW-1185">Reference proteome</keyword>
<dbReference type="InterPro" id="IPR032675">
    <property type="entry name" value="LRR_dom_sf"/>
</dbReference>
<dbReference type="InterPro" id="IPR041715">
    <property type="entry name" value="HisRS-like_core"/>
</dbReference>
<sequence>MAMAAAAAASSQHLGLALITSLACLRGRAGAITSAASKSCRLELDKLVPQLNAHGALSGFQGSRGYILREPICRPRSLSASATTQESVRGPSQAGPPSTDGGVIDTSPPRGTRDFPPEDMRLRTWLFNNFREVSSLFGFEEIDFPVLESEELYIRKAGEEITQQLYNFEDKGGRRVTLRPELTPSLARLVLQKGKSASLPLKWFAIGQCWRYERMTRGRRREHYQWNMDIIGIPGVEAEAELLSAIVAFFSKLGITSSDVGIKISNRKVLQEVLGRSVIPESSFAAVCVIVDKIEKIPRAEVEKELTALGLPVEAVDTILRALTLRSLDDLEELLGSDNEAVVELKQLFELARGYGFEDWLQFDTSVVRGLACYTGTVFEAFDRTGTLRAICGVGRYDKLLSTFGRVDTPACGFGFGDAVIVEDRMERASASMLSPAAELATRGMDTADEEPELPSAVQDLKRRLEGSRRLSMDQLSWLLIGPELEDFFPADAPLSTNTGWRSKVRLRVLEAIGSSISKYEELDVSYICWSISMLTASEWEVVLGGLRSSSVLRQMRISSLRWSSEADLESLGLQLGIILNSSSVTDLTIHCRKLTARFFLNLASGLPENSHSKLKSLKSLVLGLGVEGGSAALLLNALAGDDGNGSIERLELADMSGIRKCLAEVFISNRSLRVVTLNSIRMPVEEWRLLGEAIRDNATATTVTVRNYNYSFSISPLGLEELARAASANKKDPVLHLDFYVGNETMSALNLLGSVLRGEIKSVKSLSLCGGEFPISGGNQKSMEDIIPMNGIIGETSVLSRLHLKITSDTFFEGVWKQLLLFLRGNTSVTSLSLSLSNTPWYLSLDEFEFPECTMTTSRRGINAVHKSIVKESSTSRIGPTRVRAFKAESNYQTEKEFRDLMALLQVNLTLREIDVSKTPWGMKKAALIEAALKQNQERAVYMSVFTEAKLPFGDAKAGRLFLCGSPRAGKTQLRRTLMKIIQDKTWIRETLEKLSRTKGIEVDFLQNDDEMQISVWDLAGQWIFRTLQHVLFPPTNEFCVFLFVYSPFCEETSSPKQDSCFRTELEGWLTFISSSTKVMGHNLPQVLVVISHKDKMGSTSLNWVHSIVEELKIRFTNYVDLRPLHDFLYVNAREKNQLIPLKNHIFEMFKKLFNENSPRVPQLCFQLSSRLLSNIKKDRTCPLWSLENFRVFCDSSLKQLILPSTVDHPRLLTSLISYLNDVGSIIYIPNLDHIIVDPNWLTNSVLGELIAMGQHFQAQESKTYKKMIRYNSYLRKEGFVSEVEFSLLIDTYLRKHQHLQGVTRKVLENIIFNLDLGFKLEDSSQYFIPSFIPEYASMEEQKQQEGTHVVSMSWNSTAANSKFVGIRIQCEDQKTMSLSAAFFPRFQMFMRRKLKSGTVTLSRHYLQLLLDGHQIYVEHHQSEKCQNYVDVLMLCSEHKSKEEAIKYVLKHIVQELISFCASPKGCPGVALVLGVIQTVCVEKLIPSHFRGAILIEELKSEFSTSINDKLGDIPLNRLQLVKEEELLNYEHTWPSIPALHLNATFEQATNLLWESEVEAVVNEIPQKHKQLESLQQSIISLNKDLVQSQAESEIAVSNSSFLHREYCNPDSASCLNQASTSSDTQLILSEIHNVHETVRSVKSIVQGLDVKLISLQNQLQSTFNDFMSKVDRMIKYSESHQKDRTPKRPYVTNNVGRFYKMSALLHVGTVVRLHLMCESVTGFHPVKGQEGLMLRLNKENSRWIPRVIEISYKVLYYAVKAGLDVTLGLGEAIPDWDDLKTDIVKLDNISENDRWAIRNNGQSVQLNEAWLRIQQILAPQLENRYSEIFKLYQVKYKNGGHAWVCEECMGKGGLS</sequence>
<accession>A0A2R6XNQ0</accession>
<feature type="chain" id="PRO_5015339956" description="histidine--tRNA ligase" evidence="11">
    <location>
        <begin position="32"/>
        <end position="1857"/>
    </location>
</feature>
<dbReference type="Pfam" id="PF13393">
    <property type="entry name" value="tRNA-synt_His"/>
    <property type="match status" value="1"/>
</dbReference>
<dbReference type="CDD" id="cd00773">
    <property type="entry name" value="HisRS-like_core"/>
    <property type="match status" value="1"/>
</dbReference>
<dbReference type="EC" id="6.1.1.21" evidence="2"/>
<keyword evidence="11" id="KW-0732">Signal</keyword>
<evidence type="ECO:0000259" key="12">
    <source>
        <dbReference type="PROSITE" id="PS50862"/>
    </source>
</evidence>
<dbReference type="GO" id="GO:0006427">
    <property type="term" value="P:histidyl-tRNA aminoacylation"/>
    <property type="evidence" value="ECO:0000318"/>
    <property type="project" value="GO_Central"/>
</dbReference>
<protein>
    <recommendedName>
        <fullName evidence="2">histidine--tRNA ligase</fullName>
        <ecNumber evidence="2">6.1.1.21</ecNumber>
    </recommendedName>
    <alternativeName>
        <fullName evidence="8">Histidyl-tRNA synthetase</fullName>
    </alternativeName>
</protein>
<evidence type="ECO:0000256" key="10">
    <source>
        <dbReference type="SAM" id="MobiDB-lite"/>
    </source>
</evidence>
<dbReference type="GO" id="GO:0005524">
    <property type="term" value="F:ATP binding"/>
    <property type="evidence" value="ECO:0007669"/>
    <property type="project" value="UniProtKB-KW"/>
</dbReference>
<dbReference type="PROSITE" id="PS50862">
    <property type="entry name" value="AA_TRNA_LIGASE_II"/>
    <property type="match status" value="1"/>
</dbReference>
<comment type="catalytic activity">
    <reaction evidence="9">
        <text>tRNA(His) + L-histidine + ATP = L-histidyl-tRNA(His) + AMP + diphosphate + H(+)</text>
        <dbReference type="Rhea" id="RHEA:17313"/>
        <dbReference type="Rhea" id="RHEA-COMP:9665"/>
        <dbReference type="Rhea" id="RHEA-COMP:9689"/>
        <dbReference type="ChEBI" id="CHEBI:15378"/>
        <dbReference type="ChEBI" id="CHEBI:30616"/>
        <dbReference type="ChEBI" id="CHEBI:33019"/>
        <dbReference type="ChEBI" id="CHEBI:57595"/>
        <dbReference type="ChEBI" id="CHEBI:78442"/>
        <dbReference type="ChEBI" id="CHEBI:78527"/>
        <dbReference type="ChEBI" id="CHEBI:456215"/>
        <dbReference type="EC" id="6.1.1.21"/>
    </reaction>
</comment>
<keyword evidence="7" id="KW-0030">Aminoacyl-tRNA synthetase</keyword>
<dbReference type="GO" id="GO:0005737">
    <property type="term" value="C:cytoplasm"/>
    <property type="evidence" value="ECO:0007669"/>
    <property type="project" value="InterPro"/>
</dbReference>
<organism evidence="13 14">
    <name type="scientific">Marchantia polymorpha</name>
    <name type="common">Common liverwort</name>
    <name type="synonym">Marchantia aquatica</name>
    <dbReference type="NCBI Taxonomy" id="3197"/>
    <lineage>
        <taxon>Eukaryota</taxon>
        <taxon>Viridiplantae</taxon>
        <taxon>Streptophyta</taxon>
        <taxon>Embryophyta</taxon>
        <taxon>Marchantiophyta</taxon>
        <taxon>Marchantiopsida</taxon>
        <taxon>Marchantiidae</taxon>
        <taxon>Marchantiales</taxon>
        <taxon>Marchantiaceae</taxon>
        <taxon>Marchantia</taxon>
    </lineage>
</organism>
<evidence type="ECO:0000313" key="13">
    <source>
        <dbReference type="EMBL" id="PTQ47734.1"/>
    </source>
</evidence>
<evidence type="ECO:0000256" key="6">
    <source>
        <dbReference type="ARBA" id="ARBA00022917"/>
    </source>
</evidence>
<dbReference type="InterPro" id="IPR027417">
    <property type="entry name" value="P-loop_NTPase"/>
</dbReference>
<evidence type="ECO:0000256" key="1">
    <source>
        <dbReference type="ARBA" id="ARBA00008226"/>
    </source>
</evidence>
<dbReference type="PANTHER" id="PTHR43707:SF1">
    <property type="entry name" value="HISTIDINE--TRNA LIGASE, MITOCHONDRIAL-RELATED"/>
    <property type="match status" value="1"/>
</dbReference>
<dbReference type="FunFam" id="3.30.930.10:FF:000054">
    <property type="entry name" value="Histidine--tRNA ligase chloroplastic/mitochondrial"/>
    <property type="match status" value="1"/>
</dbReference>
<evidence type="ECO:0000256" key="7">
    <source>
        <dbReference type="ARBA" id="ARBA00023146"/>
    </source>
</evidence>
<evidence type="ECO:0000313" key="14">
    <source>
        <dbReference type="Proteomes" id="UP000244005"/>
    </source>
</evidence>
<gene>
    <name evidence="13" type="ORF">MARPO_0007s0136</name>
</gene>
<comment type="similarity">
    <text evidence="1">Belongs to the class-II aminoacyl-tRNA synthetase family.</text>
</comment>
<evidence type="ECO:0000256" key="11">
    <source>
        <dbReference type="SAM" id="SignalP"/>
    </source>
</evidence>
<reference evidence="14" key="1">
    <citation type="journal article" date="2017" name="Cell">
        <title>Insights into land plant evolution garnered from the Marchantia polymorpha genome.</title>
        <authorList>
            <person name="Bowman J.L."/>
            <person name="Kohchi T."/>
            <person name="Yamato K.T."/>
            <person name="Jenkins J."/>
            <person name="Shu S."/>
            <person name="Ishizaki K."/>
            <person name="Yamaoka S."/>
            <person name="Nishihama R."/>
            <person name="Nakamura Y."/>
            <person name="Berger F."/>
            <person name="Adam C."/>
            <person name="Aki S.S."/>
            <person name="Althoff F."/>
            <person name="Araki T."/>
            <person name="Arteaga-Vazquez M.A."/>
            <person name="Balasubrmanian S."/>
            <person name="Barry K."/>
            <person name="Bauer D."/>
            <person name="Boehm C.R."/>
            <person name="Briginshaw L."/>
            <person name="Caballero-Perez J."/>
            <person name="Catarino B."/>
            <person name="Chen F."/>
            <person name="Chiyoda S."/>
            <person name="Chovatia M."/>
            <person name="Davies K.M."/>
            <person name="Delmans M."/>
            <person name="Demura T."/>
            <person name="Dierschke T."/>
            <person name="Dolan L."/>
            <person name="Dorantes-Acosta A.E."/>
            <person name="Eklund D.M."/>
            <person name="Florent S.N."/>
            <person name="Flores-Sandoval E."/>
            <person name="Fujiyama A."/>
            <person name="Fukuzawa H."/>
            <person name="Galik B."/>
            <person name="Grimanelli D."/>
            <person name="Grimwood J."/>
            <person name="Grossniklaus U."/>
            <person name="Hamada T."/>
            <person name="Haseloff J."/>
            <person name="Hetherington A.J."/>
            <person name="Higo A."/>
            <person name="Hirakawa Y."/>
            <person name="Hundley H.N."/>
            <person name="Ikeda Y."/>
            <person name="Inoue K."/>
            <person name="Inoue S.I."/>
            <person name="Ishida S."/>
            <person name="Jia Q."/>
            <person name="Kakita M."/>
            <person name="Kanazawa T."/>
            <person name="Kawai Y."/>
            <person name="Kawashima T."/>
            <person name="Kennedy M."/>
            <person name="Kinose K."/>
            <person name="Kinoshita T."/>
            <person name="Kohara Y."/>
            <person name="Koide E."/>
            <person name="Komatsu K."/>
            <person name="Kopischke S."/>
            <person name="Kubo M."/>
            <person name="Kyozuka J."/>
            <person name="Lagercrantz U."/>
            <person name="Lin S.S."/>
            <person name="Lindquist E."/>
            <person name="Lipzen A.M."/>
            <person name="Lu C.W."/>
            <person name="De Luna E."/>
            <person name="Martienssen R.A."/>
            <person name="Minamino N."/>
            <person name="Mizutani M."/>
            <person name="Mizutani M."/>
            <person name="Mochizuki N."/>
            <person name="Monte I."/>
            <person name="Mosher R."/>
            <person name="Nagasaki H."/>
            <person name="Nakagami H."/>
            <person name="Naramoto S."/>
            <person name="Nishitani K."/>
            <person name="Ohtani M."/>
            <person name="Okamoto T."/>
            <person name="Okumura M."/>
            <person name="Phillips J."/>
            <person name="Pollak B."/>
            <person name="Reinders A."/>
            <person name="Rovekamp M."/>
            <person name="Sano R."/>
            <person name="Sawa S."/>
            <person name="Schmid M.W."/>
            <person name="Shirakawa M."/>
            <person name="Solano R."/>
            <person name="Spunde A."/>
            <person name="Suetsugu N."/>
            <person name="Sugano S."/>
            <person name="Sugiyama A."/>
            <person name="Sun R."/>
            <person name="Suzuki Y."/>
            <person name="Takenaka M."/>
            <person name="Takezawa D."/>
            <person name="Tomogane H."/>
            <person name="Tsuzuki M."/>
            <person name="Ueda T."/>
            <person name="Umeda M."/>
            <person name="Ward J.M."/>
            <person name="Watanabe Y."/>
            <person name="Yazaki K."/>
            <person name="Yokoyama R."/>
            <person name="Yoshitake Y."/>
            <person name="Yotsui I."/>
            <person name="Zachgo S."/>
            <person name="Schmutz J."/>
        </authorList>
    </citation>
    <scope>NUCLEOTIDE SEQUENCE [LARGE SCALE GENOMIC DNA]</scope>
    <source>
        <strain evidence="14">Tak-1</strain>
    </source>
</reference>
<evidence type="ECO:0000256" key="8">
    <source>
        <dbReference type="ARBA" id="ARBA00030619"/>
    </source>
</evidence>
<keyword evidence="4" id="KW-0547">Nucleotide-binding</keyword>
<evidence type="ECO:0000256" key="5">
    <source>
        <dbReference type="ARBA" id="ARBA00022840"/>
    </source>
</evidence>
<dbReference type="Gene3D" id="3.30.930.10">
    <property type="entry name" value="Bira Bifunctional Protein, Domain 2"/>
    <property type="match status" value="1"/>
</dbReference>
<feature type="domain" description="Aminoacyl-transfer RNA synthetases class-II family profile" evidence="12">
    <location>
        <begin position="110"/>
        <end position="724"/>
    </location>
</feature>
<keyword evidence="6" id="KW-0648">Protein biosynthesis</keyword>
<dbReference type="Gene3D" id="3.40.50.300">
    <property type="entry name" value="P-loop containing nucleotide triphosphate hydrolases"/>
    <property type="match status" value="1"/>
</dbReference>
<dbReference type="PANTHER" id="PTHR43707">
    <property type="entry name" value="HISTIDYL-TRNA SYNTHETASE"/>
    <property type="match status" value="1"/>
</dbReference>
<evidence type="ECO:0000256" key="2">
    <source>
        <dbReference type="ARBA" id="ARBA00012815"/>
    </source>
</evidence>
<proteinExistence type="inferred from homology"/>
<dbReference type="SUPFAM" id="SSF52540">
    <property type="entry name" value="P-loop containing nucleoside triphosphate hydrolases"/>
    <property type="match status" value="1"/>
</dbReference>
<keyword evidence="5" id="KW-0067">ATP-binding</keyword>
<dbReference type="EMBL" id="KZ772679">
    <property type="protein sequence ID" value="PTQ47734.1"/>
    <property type="molecule type" value="Genomic_DNA"/>
</dbReference>
<evidence type="ECO:0000256" key="4">
    <source>
        <dbReference type="ARBA" id="ARBA00022741"/>
    </source>
</evidence>
<feature type="region of interest" description="Disordered" evidence="10">
    <location>
        <begin position="79"/>
        <end position="118"/>
    </location>
</feature>
<dbReference type="SUPFAM" id="SSF55681">
    <property type="entry name" value="Class II aaRS and biotin synthetases"/>
    <property type="match status" value="1"/>
</dbReference>